<dbReference type="PANTHER" id="PTHR47245">
    <property type="entry name" value="PEPTIDYLPROLYL ISOMERASE"/>
    <property type="match status" value="1"/>
</dbReference>
<evidence type="ECO:0000256" key="1">
    <source>
        <dbReference type="ARBA" id="ARBA00000971"/>
    </source>
</evidence>
<accession>A0A219B0S2</accession>
<name>A0A219B0S2_9SPHN</name>
<comment type="catalytic activity">
    <reaction evidence="1">
        <text>[protein]-peptidylproline (omega=180) = [protein]-peptidylproline (omega=0)</text>
        <dbReference type="Rhea" id="RHEA:16237"/>
        <dbReference type="Rhea" id="RHEA-COMP:10747"/>
        <dbReference type="Rhea" id="RHEA-COMP:10748"/>
        <dbReference type="ChEBI" id="CHEBI:83833"/>
        <dbReference type="ChEBI" id="CHEBI:83834"/>
        <dbReference type="EC" id="5.2.1.8"/>
    </reaction>
</comment>
<evidence type="ECO:0000256" key="4">
    <source>
        <dbReference type="ARBA" id="ARBA00023110"/>
    </source>
</evidence>
<dbReference type="GO" id="GO:0003755">
    <property type="term" value="F:peptidyl-prolyl cis-trans isomerase activity"/>
    <property type="evidence" value="ECO:0007669"/>
    <property type="project" value="UniProtKB-KW"/>
</dbReference>
<gene>
    <name evidence="7" type="ORF">B5C34_15580</name>
</gene>
<evidence type="ECO:0000256" key="5">
    <source>
        <dbReference type="SAM" id="Phobius"/>
    </source>
</evidence>
<sequence>MANDVALRGSGLRKVGRDPLTLFLAAGSLAFLIFVWLEDRASEPVIYSEAVEAALVEEFELLAGREAQPEDIARLKKDYLTDELLFREAIDRGIYLTDSQIKSRMVDKMRYLIAGAPQEPSDEEVVDYYAEHLDQYESEPEVSFDQVFFEEEPREPEAILAALQDGDTVAGDDLWTGRSYPDYGHSMVRGIFGQAFLEEVARMKEDRWSGPLRSSRGWHFVLKTGSAERGLLPFARVRDQVRQDLMMSRTEDAIDGEISRLQEKFEVRSDV</sequence>
<dbReference type="AlphaFoldDB" id="A0A219B0S2"/>
<dbReference type="Pfam" id="PF13145">
    <property type="entry name" value="Rotamase_2"/>
    <property type="match status" value="1"/>
</dbReference>
<keyword evidence="5" id="KW-1133">Transmembrane helix</keyword>
<dbReference type="InterPro" id="IPR050245">
    <property type="entry name" value="PrsA_foldase"/>
</dbReference>
<dbReference type="EC" id="5.2.1.8" evidence="3"/>
<organism evidence="7 8">
    <name type="scientific">Pacificimonas flava</name>
    <dbReference type="NCBI Taxonomy" id="1234595"/>
    <lineage>
        <taxon>Bacteria</taxon>
        <taxon>Pseudomonadati</taxon>
        <taxon>Pseudomonadota</taxon>
        <taxon>Alphaproteobacteria</taxon>
        <taxon>Sphingomonadales</taxon>
        <taxon>Sphingosinicellaceae</taxon>
        <taxon>Pacificimonas</taxon>
    </lineage>
</organism>
<evidence type="ECO:0000259" key="6">
    <source>
        <dbReference type="Pfam" id="PF13145"/>
    </source>
</evidence>
<proteinExistence type="inferred from homology"/>
<evidence type="ECO:0000256" key="2">
    <source>
        <dbReference type="ARBA" id="ARBA00007656"/>
    </source>
</evidence>
<dbReference type="Proteomes" id="UP000198462">
    <property type="component" value="Unassembled WGS sequence"/>
</dbReference>
<keyword evidence="4" id="KW-0413">Isomerase</keyword>
<evidence type="ECO:0000313" key="7">
    <source>
        <dbReference type="EMBL" id="OWV31915.1"/>
    </source>
</evidence>
<dbReference type="PANTHER" id="PTHR47245:SF2">
    <property type="entry name" value="PEPTIDYL-PROLYL CIS-TRANS ISOMERASE HP_0175-RELATED"/>
    <property type="match status" value="1"/>
</dbReference>
<protein>
    <recommendedName>
        <fullName evidence="3">peptidylprolyl isomerase</fullName>
        <ecNumber evidence="3">5.2.1.8</ecNumber>
    </recommendedName>
</protein>
<comment type="caution">
    <text evidence="7">The sequence shown here is derived from an EMBL/GenBank/DDBJ whole genome shotgun (WGS) entry which is preliminary data.</text>
</comment>
<keyword evidence="4" id="KW-0697">Rotamase</keyword>
<dbReference type="SUPFAM" id="SSF109998">
    <property type="entry name" value="Triger factor/SurA peptide-binding domain-like"/>
    <property type="match status" value="1"/>
</dbReference>
<dbReference type="InterPro" id="IPR000297">
    <property type="entry name" value="PPIase_PpiC"/>
</dbReference>
<keyword evidence="8" id="KW-1185">Reference proteome</keyword>
<dbReference type="InterPro" id="IPR027304">
    <property type="entry name" value="Trigger_fact/SurA_dom_sf"/>
</dbReference>
<dbReference type="OrthoDB" id="196786at2"/>
<reference evidence="8" key="1">
    <citation type="submission" date="2017-05" db="EMBL/GenBank/DDBJ databases">
        <authorList>
            <person name="Lin X."/>
        </authorList>
    </citation>
    <scope>NUCLEOTIDE SEQUENCE [LARGE SCALE GENOMIC DNA]</scope>
    <source>
        <strain evidence="8">JLT2012</strain>
    </source>
</reference>
<dbReference type="RefSeq" id="WP_088713709.1">
    <property type="nucleotide sequence ID" value="NZ_NFZT01000007.1"/>
</dbReference>
<comment type="similarity">
    <text evidence="2">Belongs to the PpiC/parvulin rotamase family.</text>
</comment>
<evidence type="ECO:0000256" key="3">
    <source>
        <dbReference type="ARBA" id="ARBA00013194"/>
    </source>
</evidence>
<feature type="transmembrane region" description="Helical" evidence="5">
    <location>
        <begin position="20"/>
        <end position="37"/>
    </location>
</feature>
<keyword evidence="5" id="KW-0812">Transmembrane</keyword>
<feature type="domain" description="PpiC" evidence="6">
    <location>
        <begin position="120"/>
        <end position="239"/>
    </location>
</feature>
<dbReference type="EMBL" id="NFZT01000007">
    <property type="protein sequence ID" value="OWV31915.1"/>
    <property type="molecule type" value="Genomic_DNA"/>
</dbReference>
<evidence type="ECO:0000313" key="8">
    <source>
        <dbReference type="Proteomes" id="UP000198462"/>
    </source>
</evidence>
<keyword evidence="5" id="KW-0472">Membrane</keyword>